<dbReference type="PANTHER" id="PTHR44591:SF3">
    <property type="entry name" value="RESPONSE REGULATORY DOMAIN-CONTAINING PROTEIN"/>
    <property type="match status" value="1"/>
</dbReference>
<protein>
    <submittedName>
        <fullName evidence="4">Response regulator receiver protein</fullName>
    </submittedName>
</protein>
<dbReference type="Pfam" id="PF00072">
    <property type="entry name" value="Response_reg"/>
    <property type="match status" value="1"/>
</dbReference>
<evidence type="ECO:0000313" key="5">
    <source>
        <dbReference type="Proteomes" id="UP000017148"/>
    </source>
</evidence>
<dbReference type="EMBL" id="ASJR01000010">
    <property type="protein sequence ID" value="ERP31727.1"/>
    <property type="molecule type" value="Genomic_DNA"/>
</dbReference>
<proteinExistence type="predicted"/>
<dbReference type="Gene3D" id="3.40.50.2300">
    <property type="match status" value="1"/>
</dbReference>
<reference evidence="4 5" key="1">
    <citation type="journal article" date="2013" name="Environ. Microbiol.">
        <title>Genome analysis of Chitinivibrio alkaliphilus gen. nov., sp. nov., a novel extremely haloalkaliphilic anaerobic chitinolytic bacterium from the candidate phylum Termite Group 3.</title>
        <authorList>
            <person name="Sorokin D.Y."/>
            <person name="Gumerov V.M."/>
            <person name="Rakitin A.L."/>
            <person name="Beletsky A.V."/>
            <person name="Damste J.S."/>
            <person name="Muyzer G."/>
            <person name="Mardanov A.V."/>
            <person name="Ravin N.V."/>
        </authorList>
    </citation>
    <scope>NUCLEOTIDE SEQUENCE [LARGE SCALE GENOMIC DNA]</scope>
    <source>
        <strain evidence="4 5">ACht1</strain>
    </source>
</reference>
<dbReference type="SUPFAM" id="SSF52172">
    <property type="entry name" value="CheY-like"/>
    <property type="match status" value="1"/>
</dbReference>
<dbReference type="STRING" id="1313304.CALK_1391"/>
<organism evidence="4 5">
    <name type="scientific">Chitinivibrio alkaliphilus ACht1</name>
    <dbReference type="NCBI Taxonomy" id="1313304"/>
    <lineage>
        <taxon>Bacteria</taxon>
        <taxon>Pseudomonadati</taxon>
        <taxon>Fibrobacterota</taxon>
        <taxon>Chitinivibrionia</taxon>
        <taxon>Chitinivibrionales</taxon>
        <taxon>Chitinivibrionaceae</taxon>
        <taxon>Chitinivibrio</taxon>
    </lineage>
</organism>
<dbReference type="InterPro" id="IPR050595">
    <property type="entry name" value="Bact_response_regulator"/>
</dbReference>
<dbReference type="RefSeq" id="WP_022636850.1">
    <property type="nucleotide sequence ID" value="NZ_ASJR01000010.1"/>
</dbReference>
<dbReference type="InterPro" id="IPR011006">
    <property type="entry name" value="CheY-like_superfamily"/>
</dbReference>
<dbReference type="eggNOG" id="COG3279">
    <property type="taxonomic scope" value="Bacteria"/>
</dbReference>
<dbReference type="Proteomes" id="UP000017148">
    <property type="component" value="Unassembled WGS sequence"/>
</dbReference>
<evidence type="ECO:0000256" key="1">
    <source>
        <dbReference type="ARBA" id="ARBA00022553"/>
    </source>
</evidence>
<dbReference type="CDD" id="cd00156">
    <property type="entry name" value="REC"/>
    <property type="match status" value="1"/>
</dbReference>
<dbReference type="AlphaFoldDB" id="U7D9G1"/>
<keyword evidence="1 2" id="KW-0597">Phosphoprotein</keyword>
<dbReference type="PANTHER" id="PTHR44591">
    <property type="entry name" value="STRESS RESPONSE REGULATOR PROTEIN 1"/>
    <property type="match status" value="1"/>
</dbReference>
<feature type="modified residue" description="4-aspartylphosphate" evidence="2">
    <location>
        <position position="54"/>
    </location>
</feature>
<feature type="domain" description="Response regulatory" evidence="3">
    <location>
        <begin position="2"/>
        <end position="115"/>
    </location>
</feature>
<dbReference type="PROSITE" id="PS50110">
    <property type="entry name" value="RESPONSE_REGULATORY"/>
    <property type="match status" value="1"/>
</dbReference>
<keyword evidence="5" id="KW-1185">Reference proteome</keyword>
<dbReference type="SMART" id="SM00448">
    <property type="entry name" value="REC"/>
    <property type="match status" value="1"/>
</dbReference>
<gene>
    <name evidence="4" type="ORF">CALK_1391</name>
</gene>
<comment type="caution">
    <text evidence="4">The sequence shown here is derived from an EMBL/GenBank/DDBJ whole genome shotgun (WGS) entry which is preliminary data.</text>
</comment>
<evidence type="ECO:0000313" key="4">
    <source>
        <dbReference type="EMBL" id="ERP31727.1"/>
    </source>
</evidence>
<evidence type="ECO:0000259" key="3">
    <source>
        <dbReference type="PROSITE" id="PS50110"/>
    </source>
</evidence>
<evidence type="ECO:0000256" key="2">
    <source>
        <dbReference type="PROSITE-ProRule" id="PRU00169"/>
    </source>
</evidence>
<dbReference type="InterPro" id="IPR001789">
    <property type="entry name" value="Sig_transdc_resp-reg_receiver"/>
</dbReference>
<dbReference type="GO" id="GO:0000160">
    <property type="term" value="P:phosphorelay signal transduction system"/>
    <property type="evidence" value="ECO:0007669"/>
    <property type="project" value="InterPro"/>
</dbReference>
<sequence>MKICIIDDSEEITDLLRDYLAVSDIDCTVDTYNNPEEAIKYLKGCHDTDILITDMHMGKVSGLDVIKATGQRAIKMVISGNISETEILHLETMNIKFYDKPINIKELLNDISHTGIT</sequence>
<accession>U7D9G1</accession>
<name>U7D9G1_9BACT</name>
<dbReference type="OrthoDB" id="9787344at2"/>